<dbReference type="InterPro" id="IPR013022">
    <property type="entry name" value="Xyl_isomerase-like_TIM-brl"/>
</dbReference>
<evidence type="ECO:0000259" key="1">
    <source>
        <dbReference type="Pfam" id="PF01261"/>
    </source>
</evidence>
<dbReference type="RefSeq" id="WP_010745696.1">
    <property type="nucleotide sequence ID" value="NZ_CAUFJU010000012.1"/>
</dbReference>
<comment type="caution">
    <text evidence="2">The sequence shown here is derived from an EMBL/GenBank/DDBJ whole genome shotgun (WGS) entry which is preliminary data.</text>
</comment>
<proteinExistence type="predicted"/>
<evidence type="ECO:0000313" key="3">
    <source>
        <dbReference type="Proteomes" id="UP001249240"/>
    </source>
</evidence>
<sequence length="299" mass="34936">MELGFLTSCFDGSLLDKVHLANQLNYSQLEVSLTPSSIQRLSFFDTQLLNSELFENEVRISSLAYYQNILTEQKRLRQMHIDNLYALIDFAFENGIPQISTFIGRDASKSIAENFTLLDSLVRPIVDHAEQLKIKIAIENCSMPSWDKNGFPATISYSPELWDEMFSRIPNQNFGLNFDPSHLIWQKIDYTKALTDYYDRIFNIHVKEVFVETDNLSRYGIFGKQIEREHPYDFGWYRPAPLGLGSIDWRTIFETLKEKNYSKDLTLEFKSENKSEAEQTLIHSKKYIEECFNRKDVLT</sequence>
<dbReference type="GO" id="GO:0016853">
    <property type="term" value="F:isomerase activity"/>
    <property type="evidence" value="ECO:0007669"/>
    <property type="project" value="UniProtKB-KW"/>
</dbReference>
<dbReference type="AlphaFoldDB" id="A0AAW8SU24"/>
<dbReference type="InterPro" id="IPR050312">
    <property type="entry name" value="IolE/XylAMocC-like"/>
</dbReference>
<dbReference type="Proteomes" id="UP001249240">
    <property type="component" value="Unassembled WGS sequence"/>
</dbReference>
<dbReference type="PANTHER" id="PTHR12110">
    <property type="entry name" value="HYDROXYPYRUVATE ISOMERASE"/>
    <property type="match status" value="1"/>
</dbReference>
<dbReference type="PANTHER" id="PTHR12110:SF21">
    <property type="entry name" value="XYLOSE ISOMERASE-LIKE TIM BARREL DOMAIN-CONTAINING PROTEIN"/>
    <property type="match status" value="1"/>
</dbReference>
<dbReference type="Pfam" id="PF01261">
    <property type="entry name" value="AP_endonuc_2"/>
    <property type="match status" value="1"/>
</dbReference>
<feature type="domain" description="Xylose isomerase-like TIM barrel" evidence="1">
    <location>
        <begin position="20"/>
        <end position="288"/>
    </location>
</feature>
<organism evidence="2 3">
    <name type="scientific">Enterococcus raffinosus</name>
    <dbReference type="NCBI Taxonomy" id="71452"/>
    <lineage>
        <taxon>Bacteria</taxon>
        <taxon>Bacillati</taxon>
        <taxon>Bacillota</taxon>
        <taxon>Bacilli</taxon>
        <taxon>Lactobacillales</taxon>
        <taxon>Enterococcaceae</taxon>
        <taxon>Enterococcus</taxon>
    </lineage>
</organism>
<dbReference type="InterPro" id="IPR036237">
    <property type="entry name" value="Xyl_isomerase-like_sf"/>
</dbReference>
<dbReference type="EMBL" id="JARPXM010000007">
    <property type="protein sequence ID" value="MDT2538310.1"/>
    <property type="molecule type" value="Genomic_DNA"/>
</dbReference>
<dbReference type="Gene3D" id="3.20.20.150">
    <property type="entry name" value="Divalent-metal-dependent TIM barrel enzymes"/>
    <property type="match status" value="1"/>
</dbReference>
<dbReference type="SUPFAM" id="SSF51658">
    <property type="entry name" value="Xylose isomerase-like"/>
    <property type="match status" value="1"/>
</dbReference>
<keyword evidence="2" id="KW-0413">Isomerase</keyword>
<reference evidence="2" key="1">
    <citation type="submission" date="2023-03" db="EMBL/GenBank/DDBJ databases">
        <authorList>
            <person name="Shen W."/>
            <person name="Cai J."/>
        </authorList>
    </citation>
    <scope>NUCLEOTIDE SEQUENCE</scope>
    <source>
        <strain evidence="2">B646-2</strain>
    </source>
</reference>
<accession>A0AAW8SU24</accession>
<protein>
    <submittedName>
        <fullName evidence="2">Sugar phosphate isomerase/epimerase</fullName>
    </submittedName>
</protein>
<gene>
    <name evidence="2" type="ORF">P7D78_09250</name>
</gene>
<name>A0AAW8SU24_9ENTE</name>
<evidence type="ECO:0000313" key="2">
    <source>
        <dbReference type="EMBL" id="MDT2538310.1"/>
    </source>
</evidence>